<keyword evidence="4" id="KW-1185">Reference proteome</keyword>
<dbReference type="Pfam" id="PF13333">
    <property type="entry name" value="rve_2"/>
    <property type="match status" value="1"/>
</dbReference>
<dbReference type="InterPro" id="IPR048020">
    <property type="entry name" value="Transpos_IS3"/>
</dbReference>
<dbReference type="OrthoDB" id="2161420at2"/>
<accession>A0A1H7HQ73</accession>
<dbReference type="GO" id="GO:0015074">
    <property type="term" value="P:DNA integration"/>
    <property type="evidence" value="ECO:0007669"/>
    <property type="project" value="InterPro"/>
</dbReference>
<dbReference type="Pfam" id="PF13276">
    <property type="entry name" value="HTH_21"/>
    <property type="match status" value="1"/>
</dbReference>
<feature type="domain" description="Integrase catalytic" evidence="2">
    <location>
        <begin position="104"/>
        <end position="269"/>
    </location>
</feature>
<dbReference type="PROSITE" id="PS50994">
    <property type="entry name" value="INTEGRASE"/>
    <property type="match status" value="1"/>
</dbReference>
<dbReference type="InterPro" id="IPR001584">
    <property type="entry name" value="Integrase_cat-core"/>
</dbReference>
<evidence type="ECO:0000259" key="2">
    <source>
        <dbReference type="PROSITE" id="PS50994"/>
    </source>
</evidence>
<dbReference type="PANTHER" id="PTHR46889">
    <property type="entry name" value="TRANSPOSASE INSF FOR INSERTION SEQUENCE IS3B-RELATED"/>
    <property type="match status" value="1"/>
</dbReference>
<dbReference type="STRING" id="426702.SAMN04488099_103146"/>
<dbReference type="Proteomes" id="UP000199081">
    <property type="component" value="Unassembled WGS sequence"/>
</dbReference>
<name>A0A1H7HQ73_9LACT</name>
<proteinExistence type="predicted"/>
<organism evidence="3 4">
    <name type="scientific">Alkalibacterium pelagium</name>
    <dbReference type="NCBI Taxonomy" id="426702"/>
    <lineage>
        <taxon>Bacteria</taxon>
        <taxon>Bacillati</taxon>
        <taxon>Bacillota</taxon>
        <taxon>Bacilli</taxon>
        <taxon>Lactobacillales</taxon>
        <taxon>Carnobacteriaceae</taxon>
        <taxon>Alkalibacterium</taxon>
    </lineage>
</organism>
<comment type="function">
    <text evidence="1">Involved in the transposition of the insertion sequence.</text>
</comment>
<evidence type="ECO:0000313" key="4">
    <source>
        <dbReference type="Proteomes" id="UP000199081"/>
    </source>
</evidence>
<dbReference type="Pfam" id="PF00665">
    <property type="entry name" value="rve"/>
    <property type="match status" value="1"/>
</dbReference>
<dbReference type="Gene3D" id="3.30.420.10">
    <property type="entry name" value="Ribonuclease H-like superfamily/Ribonuclease H"/>
    <property type="match status" value="1"/>
</dbReference>
<evidence type="ECO:0000256" key="1">
    <source>
        <dbReference type="ARBA" id="ARBA00002286"/>
    </source>
</evidence>
<protein>
    <submittedName>
        <fullName evidence="3">Transposase InsO and inactivated derivatives</fullName>
    </submittedName>
</protein>
<gene>
    <name evidence="3" type="ORF">SAMN04488099_103146</name>
</gene>
<reference evidence="4" key="1">
    <citation type="submission" date="2016-10" db="EMBL/GenBank/DDBJ databases">
        <authorList>
            <person name="Varghese N."/>
            <person name="Submissions S."/>
        </authorList>
    </citation>
    <scope>NUCLEOTIDE SEQUENCE [LARGE SCALE GENOMIC DNA]</scope>
    <source>
        <strain evidence="4">DSM 19183</strain>
    </source>
</reference>
<dbReference type="PANTHER" id="PTHR46889:SF4">
    <property type="entry name" value="TRANSPOSASE INSO FOR INSERTION SEQUENCE ELEMENT IS911B-RELATED"/>
    <property type="match status" value="1"/>
</dbReference>
<dbReference type="AlphaFoldDB" id="A0A1H7HQ73"/>
<dbReference type="GO" id="GO:0003676">
    <property type="term" value="F:nucleic acid binding"/>
    <property type="evidence" value="ECO:0007669"/>
    <property type="project" value="InterPro"/>
</dbReference>
<dbReference type="InterPro" id="IPR036397">
    <property type="entry name" value="RNaseH_sf"/>
</dbReference>
<evidence type="ECO:0000313" key="3">
    <source>
        <dbReference type="EMBL" id="SEK52516.1"/>
    </source>
</evidence>
<dbReference type="InterPro" id="IPR025948">
    <property type="entry name" value="HTH-like_dom"/>
</dbReference>
<dbReference type="InterPro" id="IPR050900">
    <property type="entry name" value="Transposase_IS3/IS150/IS904"/>
</dbReference>
<dbReference type="SUPFAM" id="SSF53098">
    <property type="entry name" value="Ribonuclease H-like"/>
    <property type="match status" value="1"/>
</dbReference>
<dbReference type="EMBL" id="FNZU01000003">
    <property type="protein sequence ID" value="SEK52516.1"/>
    <property type="molecule type" value="Genomic_DNA"/>
</dbReference>
<sequence length="274" mass="32443">MKIIGLAESTYHYHAKRMNQPDPDREWKTLITKIFLDKDKRAGYRSIHDILIFMGYTINHKKVQRIMQELGLKCHKFSRKSRSYSSYKGTVGKIAKNLINRRFHSTIPLQKLVTDVTEMKCAQGKKLYFNPILDLYNSEIISYSISDTPNVDFVMQALEEALPIINKHATYRTTIHSDQGFHYQNKRWVKKLKENKVFQSMSRKGNCLDNASMESFFGIMKQEMYHSEPLKTFKELKKEIEEYIIDYNESRLKRKLNRQSPVQFRKNQGYTYAV</sequence>
<dbReference type="NCBIfam" id="NF033516">
    <property type="entry name" value="transpos_IS3"/>
    <property type="match status" value="1"/>
</dbReference>
<dbReference type="InterPro" id="IPR012337">
    <property type="entry name" value="RNaseH-like_sf"/>
</dbReference>